<dbReference type="OrthoDB" id="4079856at2759"/>
<dbReference type="SMART" id="SM00320">
    <property type="entry name" value="WD40"/>
    <property type="match status" value="1"/>
</dbReference>
<dbReference type="GeneID" id="43582684"/>
<sequence>MISDDVLISRIPKQVQEKDDPNVLEFQLPSVALCLDWFNENLVYGHDLGITVLSRSPNTQANSYSTEIQKKWEFKKNYFHLGKSVELVRYRDKYVAAVHPTFDITLVDTQSGKLTLLGGSSGHSSYINSVDISINGLVASTGDDRALLIWDDGTPFDFPLGGVGKIVKFWNSADSNIVVVLEAGNKIRVLNYQTKEWMLTIYPGQAGCCGPSTGSVKDIMITDKFLYAIGLGWWKKYDLENIYGGCGFTTPVAEQTFFQKPLSSHLVISNSRFIGLATAKLQLIYDTNKNKLYSLDFNLPDDEITGLTISSTGEAFIIATGNILTLISLI</sequence>
<dbReference type="InterPro" id="IPR037626">
    <property type="entry name" value="NUP37"/>
</dbReference>
<dbReference type="PROSITE" id="PS50082">
    <property type="entry name" value="WD_REPEATS_2"/>
    <property type="match status" value="1"/>
</dbReference>
<reference evidence="2 3" key="1">
    <citation type="submission" date="2019-09" db="EMBL/GenBank/DDBJ databases">
        <authorList>
            <person name="Brejova B."/>
        </authorList>
    </citation>
    <scope>NUCLEOTIDE SEQUENCE [LARGE SCALE GENOMIC DNA]</scope>
</reference>
<dbReference type="EMBL" id="CABVLU010000003">
    <property type="protein sequence ID" value="VVT54025.1"/>
    <property type="molecule type" value="Genomic_DNA"/>
</dbReference>
<protein>
    <submittedName>
        <fullName evidence="2">Uncharacterized protein</fullName>
    </submittedName>
</protein>
<dbReference type="InterPro" id="IPR036322">
    <property type="entry name" value="WD40_repeat_dom_sf"/>
</dbReference>
<keyword evidence="1" id="KW-0853">WD repeat</keyword>
<evidence type="ECO:0000256" key="1">
    <source>
        <dbReference type="PROSITE-ProRule" id="PRU00221"/>
    </source>
</evidence>
<proteinExistence type="predicted"/>
<keyword evidence="3" id="KW-1185">Reference proteome</keyword>
<evidence type="ECO:0000313" key="2">
    <source>
        <dbReference type="EMBL" id="VVT54025.1"/>
    </source>
</evidence>
<dbReference type="PANTHER" id="PTHR22806">
    <property type="entry name" value="NUCLEOPORIN NUP37 P37 -RELATED"/>
    <property type="match status" value="1"/>
</dbReference>
<dbReference type="InterPro" id="IPR015943">
    <property type="entry name" value="WD40/YVTN_repeat-like_dom_sf"/>
</dbReference>
<gene>
    <name evidence="2" type="ORF">SAPINGB_P003869</name>
</gene>
<dbReference type="InterPro" id="IPR001680">
    <property type="entry name" value="WD40_rpt"/>
</dbReference>
<name>A0A5E8BYZ8_9ASCO</name>
<dbReference type="GO" id="GO:0031080">
    <property type="term" value="C:nuclear pore outer ring"/>
    <property type="evidence" value="ECO:0007669"/>
    <property type="project" value="InterPro"/>
</dbReference>
<dbReference type="Gene3D" id="2.130.10.10">
    <property type="entry name" value="YVTN repeat-like/Quinoprotein amine dehydrogenase"/>
    <property type="match status" value="1"/>
</dbReference>
<dbReference type="AlphaFoldDB" id="A0A5E8BYZ8"/>
<dbReference type="SUPFAM" id="SSF50978">
    <property type="entry name" value="WD40 repeat-like"/>
    <property type="match status" value="1"/>
</dbReference>
<dbReference type="Proteomes" id="UP000398389">
    <property type="component" value="Unassembled WGS sequence"/>
</dbReference>
<evidence type="ECO:0000313" key="3">
    <source>
        <dbReference type="Proteomes" id="UP000398389"/>
    </source>
</evidence>
<dbReference type="RefSeq" id="XP_031854475.1">
    <property type="nucleotide sequence ID" value="XM_031998584.1"/>
</dbReference>
<feature type="repeat" description="WD" evidence="1">
    <location>
        <begin position="120"/>
        <end position="151"/>
    </location>
</feature>
<dbReference type="PANTHER" id="PTHR22806:SF0">
    <property type="entry name" value="NUCLEOPORIN NUP37"/>
    <property type="match status" value="1"/>
</dbReference>
<organism evidence="2 3">
    <name type="scientific">Magnusiomyces paraingens</name>
    <dbReference type="NCBI Taxonomy" id="2606893"/>
    <lineage>
        <taxon>Eukaryota</taxon>
        <taxon>Fungi</taxon>
        <taxon>Dikarya</taxon>
        <taxon>Ascomycota</taxon>
        <taxon>Saccharomycotina</taxon>
        <taxon>Dipodascomycetes</taxon>
        <taxon>Dipodascales</taxon>
        <taxon>Dipodascaceae</taxon>
        <taxon>Magnusiomyces</taxon>
    </lineage>
</organism>
<accession>A0A5E8BYZ8</accession>